<comment type="caution">
    <text evidence="4">The sequence shown here is derived from an EMBL/GenBank/DDBJ whole genome shotgun (WGS) entry which is preliminary data.</text>
</comment>
<name>A0ABP9WBC3_9DEIO</name>
<comment type="similarity">
    <text evidence="2">Belongs to the Nudix hydrolase family.</text>
</comment>
<dbReference type="Proteomes" id="UP001401887">
    <property type="component" value="Unassembled WGS sequence"/>
</dbReference>
<dbReference type="CDD" id="cd02883">
    <property type="entry name" value="NUDIX_Hydrolase"/>
    <property type="match status" value="1"/>
</dbReference>
<dbReference type="PROSITE" id="PS51462">
    <property type="entry name" value="NUDIX"/>
    <property type="match status" value="1"/>
</dbReference>
<dbReference type="EMBL" id="BAABRP010000010">
    <property type="protein sequence ID" value="GAA5513858.1"/>
    <property type="molecule type" value="Genomic_DNA"/>
</dbReference>
<dbReference type="RefSeq" id="WP_345465847.1">
    <property type="nucleotide sequence ID" value="NZ_BAABRP010000010.1"/>
</dbReference>
<dbReference type="InterPro" id="IPR015797">
    <property type="entry name" value="NUDIX_hydrolase-like_dom_sf"/>
</dbReference>
<dbReference type="InterPro" id="IPR029063">
    <property type="entry name" value="SAM-dependent_MTases_sf"/>
</dbReference>
<dbReference type="PANTHER" id="PTHR43167">
    <property type="entry name" value="PUTATIVE (AFU_ORTHOLOGUE AFUA_6G01830)-RELATED"/>
    <property type="match status" value="1"/>
</dbReference>
<evidence type="ECO:0000259" key="3">
    <source>
        <dbReference type="PROSITE" id="PS51462"/>
    </source>
</evidence>
<organism evidence="4 5">
    <name type="scientific">Deinococcus carri</name>
    <dbReference type="NCBI Taxonomy" id="1211323"/>
    <lineage>
        <taxon>Bacteria</taxon>
        <taxon>Thermotogati</taxon>
        <taxon>Deinococcota</taxon>
        <taxon>Deinococci</taxon>
        <taxon>Deinococcales</taxon>
        <taxon>Deinococcaceae</taxon>
        <taxon>Deinococcus</taxon>
    </lineage>
</organism>
<dbReference type="Gene3D" id="3.40.50.150">
    <property type="entry name" value="Vaccinia Virus protein VP39"/>
    <property type="match status" value="1"/>
</dbReference>
<keyword evidence="1 2" id="KW-0378">Hydrolase</keyword>
<dbReference type="Pfam" id="PF00293">
    <property type="entry name" value="NUDIX"/>
    <property type="match status" value="1"/>
</dbReference>
<dbReference type="PANTHER" id="PTHR43167:SF1">
    <property type="entry name" value="PUTATIVE (AFU_ORTHOLOGUE AFUA_6G01830)-RELATED"/>
    <property type="match status" value="1"/>
</dbReference>
<dbReference type="InterPro" id="IPR020084">
    <property type="entry name" value="NUDIX_hydrolase_CS"/>
</dbReference>
<dbReference type="GO" id="GO:0032259">
    <property type="term" value="P:methylation"/>
    <property type="evidence" value="ECO:0007669"/>
    <property type="project" value="UniProtKB-KW"/>
</dbReference>
<dbReference type="SUPFAM" id="SSF53335">
    <property type="entry name" value="S-adenosyl-L-methionine-dependent methyltransferases"/>
    <property type="match status" value="1"/>
</dbReference>
<keyword evidence="4" id="KW-0489">Methyltransferase</keyword>
<gene>
    <name evidence="4" type="primary">trmR</name>
    <name evidence="4" type="ORF">Dcar01_02606</name>
</gene>
<dbReference type="Pfam" id="PF13578">
    <property type="entry name" value="Methyltransf_24"/>
    <property type="match status" value="1"/>
</dbReference>
<accession>A0ABP9WBC3</accession>
<dbReference type="InterPro" id="IPR000086">
    <property type="entry name" value="NUDIX_hydrolase_dom"/>
</dbReference>
<evidence type="ECO:0000256" key="2">
    <source>
        <dbReference type="RuleBase" id="RU003476"/>
    </source>
</evidence>
<keyword evidence="4" id="KW-0808">Transferase</keyword>
<dbReference type="PRINTS" id="PR00502">
    <property type="entry name" value="NUDIXFAMILY"/>
</dbReference>
<dbReference type="CDD" id="cd02440">
    <property type="entry name" value="AdoMet_MTases"/>
    <property type="match status" value="1"/>
</dbReference>
<evidence type="ECO:0000313" key="4">
    <source>
        <dbReference type="EMBL" id="GAA5513858.1"/>
    </source>
</evidence>
<keyword evidence="5" id="KW-1185">Reference proteome</keyword>
<protein>
    <submittedName>
        <fullName evidence="4">tRNA 5-hydroxyuridine methyltransferase</fullName>
    </submittedName>
</protein>
<reference evidence="4 5" key="1">
    <citation type="submission" date="2024-02" db="EMBL/GenBank/DDBJ databases">
        <title>Deinococcus carri NBRC 110142.</title>
        <authorList>
            <person name="Ichikawa N."/>
            <person name="Katano-Makiyama Y."/>
            <person name="Hidaka K."/>
        </authorList>
    </citation>
    <scope>NUCLEOTIDE SEQUENCE [LARGE SCALE GENOMIC DNA]</scope>
    <source>
        <strain evidence="4 5">NBRC 110142</strain>
    </source>
</reference>
<evidence type="ECO:0000313" key="5">
    <source>
        <dbReference type="Proteomes" id="UP001401887"/>
    </source>
</evidence>
<dbReference type="SUPFAM" id="SSF55811">
    <property type="entry name" value="Nudix"/>
    <property type="match status" value="1"/>
</dbReference>
<sequence length="323" mass="34513">MTHTTPTTFLNLSPSPERTGRACVWVEHQGRVLMVGLEWGGWTLPGGGIHPGETGEEAAVREAWEEVGARVEVTGDPWTLRGSSGVESACYPARLLSLHPSPEGRPVAWVNPRALPWADDPQLRQVLGTRGETPPALALPERVRLALTQAAQLGFDRTSSLETGRLLRVLAATRPGGRLAELGSGTGAGAAWLLAGMDAAAYLLTVEEDARRARSARRVLAGDGRAEVLHGDWREVLTRGPFDLLFSDCAPAKRETESLDLLVDALRPGGLLVLDNFSPPGRLPEALHAGDPEREALWAHPALTCTEVAVSAAERVILAARTG</sequence>
<dbReference type="Gene3D" id="3.90.79.10">
    <property type="entry name" value="Nucleoside Triphosphate Pyrophosphohydrolase"/>
    <property type="match status" value="1"/>
</dbReference>
<evidence type="ECO:0000256" key="1">
    <source>
        <dbReference type="ARBA" id="ARBA00022801"/>
    </source>
</evidence>
<dbReference type="PROSITE" id="PS00893">
    <property type="entry name" value="NUDIX_BOX"/>
    <property type="match status" value="1"/>
</dbReference>
<dbReference type="InterPro" id="IPR020476">
    <property type="entry name" value="Nudix_hydrolase"/>
</dbReference>
<proteinExistence type="inferred from homology"/>
<feature type="domain" description="Nudix hydrolase" evidence="3">
    <location>
        <begin position="15"/>
        <end position="141"/>
    </location>
</feature>
<dbReference type="GO" id="GO:0008168">
    <property type="term" value="F:methyltransferase activity"/>
    <property type="evidence" value="ECO:0007669"/>
    <property type="project" value="UniProtKB-KW"/>
</dbReference>